<sequence>MRCPSRCGQRGAGRCSHPSPPCPTRAPAAASFCHQLPATGRWRVPRAGWCPQSQLVSPMMAAWTAPTPSLSTLAMVWSSRTSAWQKGRR</sequence>
<evidence type="ECO:0000313" key="3">
    <source>
        <dbReference type="Proteomes" id="UP000694413"/>
    </source>
</evidence>
<dbReference type="Ensembl" id="ENSZALT00000000284.1">
    <property type="protein sequence ID" value="ENSZALP00000000179.1"/>
    <property type="gene ID" value="ENSZALG00000000207.1"/>
</dbReference>
<reference evidence="2" key="2">
    <citation type="submission" date="2025-09" db="UniProtKB">
        <authorList>
            <consortium name="Ensembl"/>
        </authorList>
    </citation>
    <scope>IDENTIFICATION</scope>
</reference>
<reference evidence="2" key="1">
    <citation type="submission" date="2025-08" db="UniProtKB">
        <authorList>
            <consortium name="Ensembl"/>
        </authorList>
    </citation>
    <scope>IDENTIFICATION</scope>
</reference>
<accession>A0A8D2LZI8</accession>
<dbReference type="AlphaFoldDB" id="A0A8D2LZI8"/>
<keyword evidence="3" id="KW-1185">Reference proteome</keyword>
<dbReference type="Proteomes" id="UP000694413">
    <property type="component" value="Unassembled WGS sequence"/>
</dbReference>
<feature type="region of interest" description="Disordered" evidence="1">
    <location>
        <begin position="1"/>
        <end position="22"/>
    </location>
</feature>
<evidence type="ECO:0000313" key="2">
    <source>
        <dbReference type="Ensembl" id="ENSZALP00000000179.1"/>
    </source>
</evidence>
<organism evidence="2 3">
    <name type="scientific">Zonotrichia albicollis</name>
    <name type="common">White-throated sparrow</name>
    <name type="synonym">Fringilla albicollis</name>
    <dbReference type="NCBI Taxonomy" id="44394"/>
    <lineage>
        <taxon>Eukaryota</taxon>
        <taxon>Metazoa</taxon>
        <taxon>Chordata</taxon>
        <taxon>Craniata</taxon>
        <taxon>Vertebrata</taxon>
        <taxon>Euteleostomi</taxon>
        <taxon>Archelosauria</taxon>
        <taxon>Archosauria</taxon>
        <taxon>Dinosauria</taxon>
        <taxon>Saurischia</taxon>
        <taxon>Theropoda</taxon>
        <taxon>Coelurosauria</taxon>
        <taxon>Aves</taxon>
        <taxon>Neognathae</taxon>
        <taxon>Neoaves</taxon>
        <taxon>Telluraves</taxon>
        <taxon>Australaves</taxon>
        <taxon>Passeriformes</taxon>
        <taxon>Passerellidae</taxon>
        <taxon>Zonotrichia</taxon>
    </lineage>
</organism>
<protein>
    <submittedName>
        <fullName evidence="2">Uncharacterized protein</fullName>
    </submittedName>
</protein>
<name>A0A8D2LZI8_ZONAL</name>
<evidence type="ECO:0000256" key="1">
    <source>
        <dbReference type="SAM" id="MobiDB-lite"/>
    </source>
</evidence>
<proteinExistence type="predicted"/>